<dbReference type="PANTHER" id="PTHR22977">
    <property type="entry name" value="COX ASSEMBLY MITOCHONDRIAL PROTEIN"/>
    <property type="match status" value="1"/>
</dbReference>
<keyword evidence="3 5" id="KW-0496">Mitochondrion</keyword>
<dbReference type="Pfam" id="PF08583">
    <property type="entry name" value="Cmc1"/>
    <property type="match status" value="1"/>
</dbReference>
<dbReference type="OrthoDB" id="532630at2759"/>
<gene>
    <name evidence="8 9" type="primary">cmc2</name>
    <name evidence="8" type="synonym">c16orf61</name>
</gene>
<organism evidence="7 8">
    <name type="scientific">Xenopus tropicalis</name>
    <name type="common">Western clawed frog</name>
    <name type="synonym">Silurana tropicalis</name>
    <dbReference type="NCBI Taxonomy" id="8364"/>
    <lineage>
        <taxon>Eukaryota</taxon>
        <taxon>Metazoa</taxon>
        <taxon>Chordata</taxon>
        <taxon>Craniata</taxon>
        <taxon>Vertebrata</taxon>
        <taxon>Euteleostomi</taxon>
        <taxon>Amphibia</taxon>
        <taxon>Batrachia</taxon>
        <taxon>Anura</taxon>
        <taxon>Pipoidea</taxon>
        <taxon>Pipidae</taxon>
        <taxon>Xenopodinae</taxon>
        <taxon>Xenopus</taxon>
        <taxon>Silurana</taxon>
    </lineage>
</organism>
<proteinExistence type="inferred from homology"/>
<dbReference type="PROSITE" id="PS51808">
    <property type="entry name" value="CHCH"/>
    <property type="match status" value="1"/>
</dbReference>
<dbReference type="PANTHER" id="PTHR22977:SF1">
    <property type="entry name" value="COX ASSEMBLY MITOCHONDRIAL PROTEIN 2 HOMOLOG"/>
    <property type="match status" value="1"/>
</dbReference>
<sequence length="113" mass="12861">MAAPAFVARSQEAADLAGPVRGLITMNSHDAMAWGGAHLSSHLHTDECNVAINLLKKCHSENQFLKYFGQCNDFDREMRKCLKKEYEDRRAKSRARSEHMKQRLLNAEKQADN</sequence>
<evidence type="ECO:0000256" key="5">
    <source>
        <dbReference type="RuleBase" id="RU364104"/>
    </source>
</evidence>
<dbReference type="CTD" id="56942"/>
<comment type="subcellular location">
    <subcellularLocation>
        <location evidence="1 5">Mitochondrion</location>
    </subcellularLocation>
</comment>
<dbReference type="Proteomes" id="UP000008143">
    <property type="component" value="Chromosome 4"/>
</dbReference>
<evidence type="ECO:0000256" key="2">
    <source>
        <dbReference type="ARBA" id="ARBA00007347"/>
    </source>
</evidence>
<dbReference type="AGR" id="Xenbase:XB-GENE-1016226"/>
<evidence type="ECO:0000256" key="6">
    <source>
        <dbReference type="SAM" id="MobiDB-lite"/>
    </source>
</evidence>
<dbReference type="OMA" id="CLRNEYI"/>
<feature type="compositionally biased region" description="Basic and acidic residues" evidence="6">
    <location>
        <begin position="86"/>
        <end position="101"/>
    </location>
</feature>
<dbReference type="AlphaFoldDB" id="A0A8J0SC16"/>
<evidence type="ECO:0000313" key="9">
    <source>
        <dbReference type="Xenbase" id="XB-GENE-1016226"/>
    </source>
</evidence>
<reference evidence="8" key="1">
    <citation type="submission" date="2025-08" db="UniProtKB">
        <authorList>
            <consortium name="RefSeq"/>
        </authorList>
    </citation>
    <scope>IDENTIFICATION</scope>
    <source>
        <strain evidence="8">Nigerian</strain>
        <tissue evidence="8">Liver and blood</tissue>
    </source>
</reference>
<keyword evidence="4" id="KW-1015">Disulfide bond</keyword>
<dbReference type="Xenbase" id="XB-GENE-1016226">
    <property type="gene designation" value="cmc2"/>
</dbReference>
<evidence type="ECO:0000313" key="8">
    <source>
        <dbReference type="RefSeq" id="XP_012816722.1"/>
    </source>
</evidence>
<name>A0A8J0SC16_XENTR</name>
<feature type="region of interest" description="Disordered" evidence="6">
    <location>
        <begin position="86"/>
        <end position="113"/>
    </location>
</feature>
<evidence type="ECO:0000256" key="1">
    <source>
        <dbReference type="ARBA" id="ARBA00004173"/>
    </source>
</evidence>
<evidence type="ECO:0000313" key="7">
    <source>
        <dbReference type="Proteomes" id="UP000008143"/>
    </source>
</evidence>
<dbReference type="GO" id="GO:0005739">
    <property type="term" value="C:mitochondrion"/>
    <property type="evidence" value="ECO:0007669"/>
    <property type="project" value="UniProtKB-SubCell"/>
</dbReference>
<accession>A0A8J0SC16</accession>
<keyword evidence="7" id="KW-1185">Reference proteome</keyword>
<dbReference type="GeneID" id="733988"/>
<dbReference type="InterPro" id="IPR013892">
    <property type="entry name" value="Cyt_c_biogenesis_Cmc1-like"/>
</dbReference>
<dbReference type="RefSeq" id="XP_012816722.1">
    <property type="nucleotide sequence ID" value="XM_012961268.3"/>
</dbReference>
<evidence type="ECO:0000256" key="3">
    <source>
        <dbReference type="ARBA" id="ARBA00023128"/>
    </source>
</evidence>
<evidence type="ECO:0000256" key="4">
    <source>
        <dbReference type="ARBA" id="ARBA00023157"/>
    </source>
</evidence>
<protein>
    <recommendedName>
        <fullName evidence="5">COX assembly mitochondrial protein</fullName>
    </recommendedName>
</protein>
<comment type="similarity">
    <text evidence="2 5">Belongs to the CMC family.</text>
</comment>